<keyword evidence="8" id="KW-1185">Reference proteome</keyword>
<dbReference type="InterPro" id="IPR012944">
    <property type="entry name" value="SusD_RagB_dom"/>
</dbReference>
<dbReference type="Pfam" id="PF07980">
    <property type="entry name" value="SusD_RagB"/>
    <property type="match status" value="1"/>
</dbReference>
<evidence type="ECO:0000313" key="8">
    <source>
        <dbReference type="Proteomes" id="UP000618319"/>
    </source>
</evidence>
<evidence type="ECO:0000313" key="7">
    <source>
        <dbReference type="EMBL" id="MBE8721873.1"/>
    </source>
</evidence>
<reference evidence="7 8" key="1">
    <citation type="submission" date="2018-02" db="EMBL/GenBank/DDBJ databases">
        <title>Sphingobacterium KA21.</title>
        <authorList>
            <person name="Vasarhelyi B.M."/>
            <person name="Deshmukh S."/>
            <person name="Balint B."/>
            <person name="Kukolya J."/>
        </authorList>
    </citation>
    <scope>NUCLEOTIDE SEQUENCE [LARGE SCALE GENOMIC DNA]</scope>
    <source>
        <strain evidence="7 8">Ka21</strain>
    </source>
</reference>
<accession>A0ABR9T983</accession>
<dbReference type="Proteomes" id="UP000618319">
    <property type="component" value="Unassembled WGS sequence"/>
</dbReference>
<comment type="similarity">
    <text evidence="2">Belongs to the SusD family.</text>
</comment>
<keyword evidence="5" id="KW-0998">Cell outer membrane</keyword>
<feature type="domain" description="RagB/SusD" evidence="6">
    <location>
        <begin position="504"/>
        <end position="580"/>
    </location>
</feature>
<dbReference type="RefSeq" id="WP_196939798.1">
    <property type="nucleotide sequence ID" value="NZ_MU158690.1"/>
</dbReference>
<evidence type="ECO:0000259" key="6">
    <source>
        <dbReference type="Pfam" id="PF07980"/>
    </source>
</evidence>
<keyword evidence="3" id="KW-0732">Signal</keyword>
<evidence type="ECO:0000256" key="3">
    <source>
        <dbReference type="ARBA" id="ARBA00022729"/>
    </source>
</evidence>
<dbReference type="InterPro" id="IPR011990">
    <property type="entry name" value="TPR-like_helical_dom_sf"/>
</dbReference>
<keyword evidence="4" id="KW-0472">Membrane</keyword>
<dbReference type="PROSITE" id="PS51257">
    <property type="entry name" value="PROKAR_LIPOPROTEIN"/>
    <property type="match status" value="1"/>
</dbReference>
<name>A0ABR9T983_9SPHI</name>
<proteinExistence type="inferred from homology"/>
<evidence type="ECO:0000256" key="5">
    <source>
        <dbReference type="ARBA" id="ARBA00023237"/>
    </source>
</evidence>
<evidence type="ECO:0000256" key="2">
    <source>
        <dbReference type="ARBA" id="ARBA00006275"/>
    </source>
</evidence>
<dbReference type="EMBL" id="PSKQ01000022">
    <property type="protein sequence ID" value="MBE8721873.1"/>
    <property type="molecule type" value="Genomic_DNA"/>
</dbReference>
<sequence length="612" mass="69645">MWKLNKQIVVLTICACIGALSSCKKTLEILPEDRLDKSKVYNTVADADAAVFGIYGQVAGLGKQYILWNELRADLMDITINADPYLQQISDHDVTTDNPYTDPTAFYKVIFNCNDVLKNFQIMADESKMSQEEFAERYSDIAVLRTWLYLQLGIHFGQIPYIKDAIENVDELQFLGEQPKLSFDQLIEALITDTKDLPYLEYYAYPEESSMVFTTDGRATRKIFISKPHVLGELYLWKGNYYQAAYWYKKVLSAEDANPEIRFLYNTNRVGWFDSSDANIQVSFGKSQEGASLVNSVSAGWRSLFALANTNRHWFTEWNWSIPYSNSFAPGNPFVELATKGGKYQIRPSQKVMDLWDAQTLTNGVPWDARGKMSYELTLDEEPVITKLTDNSEEPLSLLNKGGQWNIYRAAGAHLRFSEAANRDGHGRVAYALLNNGIKTTFYYGAFNSQGGMAPANFFELESQITHEGFGENRRTYPTSSPYYFDARDNASLVRGVWYRNIGVRSRAMMPYLLFDGISFSTGTAGGYGLVMSAFEVGIEELEDKIIEESALELAFEGERWSDLTRIARRRNDPAFLADKVYEKLLKANNPKAGQVRTKLMDMKNWYLPFDI</sequence>
<comment type="subcellular location">
    <subcellularLocation>
        <location evidence="1">Cell outer membrane</location>
    </subcellularLocation>
</comment>
<comment type="caution">
    <text evidence="7">The sequence shown here is derived from an EMBL/GenBank/DDBJ whole genome shotgun (WGS) entry which is preliminary data.</text>
</comment>
<protein>
    <submittedName>
        <fullName evidence="7">RagB/SusD family protein</fullName>
    </submittedName>
</protein>
<gene>
    <name evidence="7" type="ORF">C4F40_14185</name>
</gene>
<dbReference type="Gene3D" id="1.25.40.390">
    <property type="match status" value="1"/>
</dbReference>
<dbReference type="SUPFAM" id="SSF48452">
    <property type="entry name" value="TPR-like"/>
    <property type="match status" value="1"/>
</dbReference>
<evidence type="ECO:0000256" key="1">
    <source>
        <dbReference type="ARBA" id="ARBA00004442"/>
    </source>
</evidence>
<organism evidence="7 8">
    <name type="scientific">Sphingobacterium pedocola</name>
    <dbReference type="NCBI Taxonomy" id="2082722"/>
    <lineage>
        <taxon>Bacteria</taxon>
        <taxon>Pseudomonadati</taxon>
        <taxon>Bacteroidota</taxon>
        <taxon>Sphingobacteriia</taxon>
        <taxon>Sphingobacteriales</taxon>
        <taxon>Sphingobacteriaceae</taxon>
        <taxon>Sphingobacterium</taxon>
    </lineage>
</organism>
<evidence type="ECO:0000256" key="4">
    <source>
        <dbReference type="ARBA" id="ARBA00023136"/>
    </source>
</evidence>